<keyword evidence="1" id="KW-0732">Signal</keyword>
<dbReference type="AlphaFoldDB" id="A0A2V1DET7"/>
<accession>A0A2V1DET7</accession>
<dbReference type="Gene3D" id="2.170.15.10">
    <property type="entry name" value="Proaerolysin, chain A, domain 3"/>
    <property type="match status" value="1"/>
</dbReference>
<evidence type="ECO:0000256" key="1">
    <source>
        <dbReference type="SAM" id="SignalP"/>
    </source>
</evidence>
<feature type="chain" id="PRO_5016022474" description="Jacalin-type lectin domain-containing protein" evidence="1">
    <location>
        <begin position="21"/>
        <end position="396"/>
    </location>
</feature>
<dbReference type="SUPFAM" id="SSF56973">
    <property type="entry name" value="Aerolisin/ETX pore-forming domain"/>
    <property type="match status" value="1"/>
</dbReference>
<protein>
    <recommendedName>
        <fullName evidence="4">Jacalin-type lectin domain-containing protein</fullName>
    </recommendedName>
</protein>
<proteinExistence type="predicted"/>
<keyword evidence="3" id="KW-1185">Reference proteome</keyword>
<feature type="signal peptide" evidence="1">
    <location>
        <begin position="1"/>
        <end position="20"/>
    </location>
</feature>
<dbReference type="InterPro" id="IPR004991">
    <property type="entry name" value="Aerolysin-like"/>
</dbReference>
<sequence>MRFFSLAATVVLSLLNSVSADVCSKGPFISTLAGIPHNKNPPDRKFCEGRWDKGNVITGIRVWWAKFHIKAVQFQFAGGDWGAVRGQNDEDTGPDQYGEKTWDENASIGLELWNNKPDDGDPMDAVGYIRITEKGKDDFDAGGSKTQKDSIKVNAGSGKLLAVQGAAGSFVSTLEFHFLESVIKNIEMTDIKFKEDVSKWNKEKKGIESEAVRVAAWFKNSDKKGTSSKTYSQTAGSTRTNTKTITTENSHTFGFKVGVSIESTIKVPLLTEIKATVATEASYTDTTMKSEANTDSNAFPISFNIGGQIAPQEAVRCTQFIKTGTFESSYEAVMRAELENGKSFEYKDFGDFVSVGHADAVTECKTFALKDVPDFEEVEEAKSKRSSRLARFIGEA</sequence>
<dbReference type="Proteomes" id="UP000244855">
    <property type="component" value="Unassembled WGS sequence"/>
</dbReference>
<reference evidence="2 3" key="1">
    <citation type="journal article" date="2018" name="Sci. Rep.">
        <title>Comparative genomics provides insights into the lifestyle and reveals functional heterogeneity of dark septate endophytic fungi.</title>
        <authorList>
            <person name="Knapp D.G."/>
            <person name="Nemeth J.B."/>
            <person name="Barry K."/>
            <person name="Hainaut M."/>
            <person name="Henrissat B."/>
            <person name="Johnson J."/>
            <person name="Kuo A."/>
            <person name="Lim J.H.P."/>
            <person name="Lipzen A."/>
            <person name="Nolan M."/>
            <person name="Ohm R.A."/>
            <person name="Tamas L."/>
            <person name="Grigoriev I.V."/>
            <person name="Spatafora J.W."/>
            <person name="Nagy L.G."/>
            <person name="Kovacs G.M."/>
        </authorList>
    </citation>
    <scope>NUCLEOTIDE SEQUENCE [LARGE SCALE GENOMIC DNA]</scope>
    <source>
        <strain evidence="2 3">DSE2036</strain>
    </source>
</reference>
<evidence type="ECO:0000313" key="3">
    <source>
        <dbReference type="Proteomes" id="UP000244855"/>
    </source>
</evidence>
<evidence type="ECO:0008006" key="4">
    <source>
        <dbReference type="Google" id="ProtNLM"/>
    </source>
</evidence>
<dbReference type="OrthoDB" id="3758675at2759"/>
<evidence type="ECO:0000313" key="2">
    <source>
        <dbReference type="EMBL" id="PVH95634.1"/>
    </source>
</evidence>
<dbReference type="EMBL" id="KZ805489">
    <property type="protein sequence ID" value="PVH95634.1"/>
    <property type="molecule type" value="Genomic_DNA"/>
</dbReference>
<gene>
    <name evidence="2" type="ORF">DM02DRAFT_659969</name>
</gene>
<organism evidence="2 3">
    <name type="scientific">Periconia macrospinosa</name>
    <dbReference type="NCBI Taxonomy" id="97972"/>
    <lineage>
        <taxon>Eukaryota</taxon>
        <taxon>Fungi</taxon>
        <taxon>Dikarya</taxon>
        <taxon>Ascomycota</taxon>
        <taxon>Pezizomycotina</taxon>
        <taxon>Dothideomycetes</taxon>
        <taxon>Pleosporomycetidae</taxon>
        <taxon>Pleosporales</taxon>
        <taxon>Massarineae</taxon>
        <taxon>Periconiaceae</taxon>
        <taxon>Periconia</taxon>
    </lineage>
</organism>
<dbReference type="Pfam" id="PF03318">
    <property type="entry name" value="ETX_MTX2"/>
    <property type="match status" value="1"/>
</dbReference>
<name>A0A2V1DET7_9PLEO</name>